<comment type="catalytic activity">
    <reaction evidence="10 11">
        <text>DNA(n) + a 2'-deoxyribonucleoside 5'-triphosphate = DNA(n+1) + diphosphate</text>
        <dbReference type="Rhea" id="RHEA:22508"/>
        <dbReference type="Rhea" id="RHEA-COMP:17339"/>
        <dbReference type="Rhea" id="RHEA-COMP:17340"/>
        <dbReference type="ChEBI" id="CHEBI:33019"/>
        <dbReference type="ChEBI" id="CHEBI:61560"/>
        <dbReference type="ChEBI" id="CHEBI:173112"/>
        <dbReference type="EC" id="2.7.7.7"/>
    </reaction>
</comment>
<keyword evidence="5" id="KW-0479">Metal-binding</keyword>
<dbReference type="InterPro" id="IPR050238">
    <property type="entry name" value="DNA_Rep/Repair_Clamp_Loader"/>
</dbReference>
<dbReference type="InterPro" id="IPR022754">
    <property type="entry name" value="DNA_pol_III_gamma-3"/>
</dbReference>
<dbReference type="GO" id="GO:0046872">
    <property type="term" value="F:metal ion binding"/>
    <property type="evidence" value="ECO:0007669"/>
    <property type="project" value="UniProtKB-KW"/>
</dbReference>
<comment type="caution">
    <text evidence="14">The sequence shown here is derived from an EMBL/GenBank/DDBJ whole genome shotgun (WGS) entry which is preliminary data.</text>
</comment>
<dbReference type="RefSeq" id="WP_119497426.1">
    <property type="nucleotide sequence ID" value="NZ_NRJH01000054.1"/>
</dbReference>
<comment type="subunit">
    <text evidence="11">DNA polymerase III contains a core (composed of alpha, epsilon and theta chains) that associates with a tau subunit. This core dimerizes to form the POLIII' complex. PolIII' associates with the gamma complex (composed of gamma, delta, delta', psi and chi chains) and with the beta chain to form the complete DNA polymerase III complex.</text>
</comment>
<dbReference type="Proteomes" id="UP000266258">
    <property type="component" value="Unassembled WGS sequence"/>
</dbReference>
<evidence type="ECO:0000256" key="6">
    <source>
        <dbReference type="ARBA" id="ARBA00022741"/>
    </source>
</evidence>
<dbReference type="Gene3D" id="1.10.8.60">
    <property type="match status" value="1"/>
</dbReference>
<dbReference type="CDD" id="cd00009">
    <property type="entry name" value="AAA"/>
    <property type="match status" value="1"/>
</dbReference>
<evidence type="ECO:0000256" key="8">
    <source>
        <dbReference type="ARBA" id="ARBA00022840"/>
    </source>
</evidence>
<evidence type="ECO:0000256" key="4">
    <source>
        <dbReference type="ARBA" id="ARBA00022705"/>
    </source>
</evidence>
<evidence type="ECO:0000256" key="9">
    <source>
        <dbReference type="ARBA" id="ARBA00022932"/>
    </source>
</evidence>
<dbReference type="SMART" id="SM00382">
    <property type="entry name" value="AAA"/>
    <property type="match status" value="1"/>
</dbReference>
<dbReference type="Pfam" id="PF12169">
    <property type="entry name" value="DNA_pol3_gamma3"/>
    <property type="match status" value="1"/>
</dbReference>
<keyword evidence="2 11" id="KW-0808">Transferase</keyword>
<dbReference type="InterPro" id="IPR003593">
    <property type="entry name" value="AAA+_ATPase"/>
</dbReference>
<evidence type="ECO:0000259" key="13">
    <source>
        <dbReference type="SMART" id="SM00382"/>
    </source>
</evidence>
<evidence type="ECO:0000256" key="11">
    <source>
        <dbReference type="RuleBase" id="RU364063"/>
    </source>
</evidence>
<dbReference type="GO" id="GO:0003887">
    <property type="term" value="F:DNA-directed DNA polymerase activity"/>
    <property type="evidence" value="ECO:0007669"/>
    <property type="project" value="UniProtKB-KW"/>
</dbReference>
<accession>A0A3A1Y2X9</accession>
<dbReference type="InterPro" id="IPR027417">
    <property type="entry name" value="P-loop_NTPase"/>
</dbReference>
<keyword evidence="4 11" id="KW-0235">DNA replication</keyword>
<dbReference type="AlphaFoldDB" id="A0A3A1Y2X9"/>
<comment type="function">
    <text evidence="11">DNA polymerase III is a complex, multichain enzyme responsible for most of the replicative synthesis in bacteria. This DNA polymerase also exhibits 3' to 5' exonuclease activity.</text>
</comment>
<dbReference type="FunFam" id="1.10.8.60:FF:000013">
    <property type="entry name" value="DNA polymerase III subunit gamma/tau"/>
    <property type="match status" value="1"/>
</dbReference>
<dbReference type="FunFam" id="3.40.50.300:FF:000014">
    <property type="entry name" value="DNA polymerase III subunit gamma/tau"/>
    <property type="match status" value="1"/>
</dbReference>
<dbReference type="InterPro" id="IPR008921">
    <property type="entry name" value="DNA_pol3_clamp-load_cplx_C"/>
</dbReference>
<dbReference type="Pfam" id="PF22608">
    <property type="entry name" value="DNAX_ATPase_lid"/>
    <property type="match status" value="1"/>
</dbReference>
<protein>
    <recommendedName>
        <fullName evidence="11">DNA polymerase III subunit gamma/tau</fullName>
        <ecNumber evidence="11">2.7.7.7</ecNumber>
    </recommendedName>
</protein>
<keyword evidence="7" id="KW-0862">Zinc</keyword>
<comment type="similarity">
    <text evidence="1 11">Belongs to the DnaX/STICHEL family.</text>
</comment>
<dbReference type="OrthoDB" id="9810148at2"/>
<dbReference type="EC" id="2.7.7.7" evidence="11"/>
<keyword evidence="8 11" id="KW-0067">ATP-binding</keyword>
<dbReference type="InterPro" id="IPR045085">
    <property type="entry name" value="HLD_clamp_pol_III_gamma_tau"/>
</dbReference>
<dbReference type="SUPFAM" id="SSF52540">
    <property type="entry name" value="P-loop containing nucleoside triphosphate hydrolases"/>
    <property type="match status" value="1"/>
</dbReference>
<gene>
    <name evidence="11 14" type="primary">dnaX</name>
    <name evidence="14" type="ORF">CJP74_06305</name>
</gene>
<organism evidence="14 15">
    <name type="scientific">Psittacicella melopsittaci</name>
    <dbReference type="NCBI Taxonomy" id="2028576"/>
    <lineage>
        <taxon>Bacteria</taxon>
        <taxon>Pseudomonadati</taxon>
        <taxon>Pseudomonadota</taxon>
        <taxon>Gammaproteobacteria</taxon>
        <taxon>Pasteurellales</taxon>
        <taxon>Psittacicellaceae</taxon>
        <taxon>Psittacicella</taxon>
    </lineage>
</organism>
<feature type="domain" description="AAA+ ATPase" evidence="13">
    <location>
        <begin position="39"/>
        <end position="182"/>
    </location>
</feature>
<dbReference type="GO" id="GO:0003677">
    <property type="term" value="F:DNA binding"/>
    <property type="evidence" value="ECO:0007669"/>
    <property type="project" value="InterPro"/>
</dbReference>
<dbReference type="PANTHER" id="PTHR11669">
    <property type="entry name" value="REPLICATION FACTOR C / DNA POLYMERASE III GAMMA-TAU SUBUNIT"/>
    <property type="match status" value="1"/>
</dbReference>
<dbReference type="Gene3D" id="1.20.272.10">
    <property type="match status" value="1"/>
</dbReference>
<dbReference type="Gene3D" id="3.40.50.300">
    <property type="entry name" value="P-loop containing nucleotide triphosphate hydrolases"/>
    <property type="match status" value="1"/>
</dbReference>
<sequence>MTDNYTVLARKYRPKNFSEVVGQEHVLDAMRNSILNKKLHSVYLLSGTRGVGKTTIARIFTKAMNCENFKEHLEPCGKCSSCQSIDEGASPDLLEVDAASRTKVEETKEIIDNIQFAPLLSKYKVFIIDEVHMLSVSSFNALLKTLEEPPEYAKFILCTTDPQKIPATVLSRCLHFHLKPFTEDQIANQLKSILEKELISFDTKAIKALALAANGSMRDCLSLADQAIAIGNQEVSAKSVYQMLGLVDDTLPTDLVIGILRGQKYEVLSILQRINQEQADWESVVNQILNIFYQASIIPFLSPDLYLSHGIDNEALIAEYQRKNYILFEVDKTQVAYETFTHALEMLKVTANPYQVVQLASIRALAFANQGNISVLKSSQTAIRREIISSPAPTTRTNPYKKVNSTLDDQSEFSLTKNQLMFGTKAEQGESAEKILSGMVVYCEDKSQEAELDGLPAELRKSLIIRKKVASAPKPAPASAPAPEAVPESKGEQVLPESSLAPLDSAQEEIVYNPETELVSSEQINKLISQEESNLPPESAPEQQPTSLDFTSLTSDEIAILQPSIDITVDTDDIRIDLSQHENIREVNLLGAYRTKATFMQHIDEQLERLALSSDIWEASFAYCVQNEQLGQNLAYEQWGYISFESLVSETITRAKENPYIKQVFSLDLNKTSLIFISSLTCGLIGLDTSSPTLLIDFQGNQDLENEFNHKHKQALMQSLDKAGIEFTTVATADFTTFKINKLITEIIQQSILFIQAEQSKTLSLFK</sequence>
<evidence type="ECO:0000256" key="10">
    <source>
        <dbReference type="ARBA" id="ARBA00049244"/>
    </source>
</evidence>
<keyword evidence="9 11" id="KW-0239">DNA-directed DNA polymerase</keyword>
<reference evidence="14 15" key="1">
    <citation type="submission" date="2017-08" db="EMBL/GenBank/DDBJ databases">
        <title>Reclassification of Bisgaard taxon 37 and 44.</title>
        <authorList>
            <person name="Christensen H."/>
        </authorList>
    </citation>
    <scope>NUCLEOTIDE SEQUENCE [LARGE SCALE GENOMIC DNA]</scope>
    <source>
        <strain evidence="14 15">B96_4</strain>
    </source>
</reference>
<dbReference type="EMBL" id="NRJH01000054">
    <property type="protein sequence ID" value="RIY31780.1"/>
    <property type="molecule type" value="Genomic_DNA"/>
</dbReference>
<keyword evidence="15" id="KW-1185">Reference proteome</keyword>
<evidence type="ECO:0000256" key="1">
    <source>
        <dbReference type="ARBA" id="ARBA00006360"/>
    </source>
</evidence>
<evidence type="ECO:0000256" key="7">
    <source>
        <dbReference type="ARBA" id="ARBA00022833"/>
    </source>
</evidence>
<dbReference type="SUPFAM" id="SSF48019">
    <property type="entry name" value="post-AAA+ oligomerization domain-like"/>
    <property type="match status" value="1"/>
</dbReference>
<evidence type="ECO:0000313" key="14">
    <source>
        <dbReference type="EMBL" id="RIY31780.1"/>
    </source>
</evidence>
<evidence type="ECO:0000313" key="15">
    <source>
        <dbReference type="Proteomes" id="UP000266258"/>
    </source>
</evidence>
<dbReference type="GO" id="GO:0009360">
    <property type="term" value="C:DNA polymerase III complex"/>
    <property type="evidence" value="ECO:0007669"/>
    <property type="project" value="InterPro"/>
</dbReference>
<evidence type="ECO:0000256" key="2">
    <source>
        <dbReference type="ARBA" id="ARBA00022679"/>
    </source>
</evidence>
<dbReference type="PANTHER" id="PTHR11669:SF0">
    <property type="entry name" value="PROTEIN STICHEL-LIKE 2"/>
    <property type="match status" value="1"/>
</dbReference>
<dbReference type="NCBIfam" id="TIGR02397">
    <property type="entry name" value="dnaX_nterm"/>
    <property type="match status" value="1"/>
</dbReference>
<dbReference type="Pfam" id="PF13177">
    <property type="entry name" value="DNA_pol3_delta2"/>
    <property type="match status" value="1"/>
</dbReference>
<evidence type="ECO:0000256" key="12">
    <source>
        <dbReference type="SAM" id="MobiDB-lite"/>
    </source>
</evidence>
<evidence type="ECO:0000256" key="3">
    <source>
        <dbReference type="ARBA" id="ARBA00022695"/>
    </source>
</evidence>
<feature type="region of interest" description="Disordered" evidence="12">
    <location>
        <begin position="470"/>
        <end position="496"/>
    </location>
</feature>
<evidence type="ECO:0000256" key="5">
    <source>
        <dbReference type="ARBA" id="ARBA00022723"/>
    </source>
</evidence>
<name>A0A3A1Y2X9_9GAMM</name>
<proteinExistence type="inferred from homology"/>
<dbReference type="GO" id="GO:0006261">
    <property type="term" value="P:DNA-templated DNA replication"/>
    <property type="evidence" value="ECO:0007669"/>
    <property type="project" value="TreeGrafter"/>
</dbReference>
<dbReference type="InterPro" id="IPR012763">
    <property type="entry name" value="DNA_pol_III_sug/sutau_N"/>
</dbReference>
<dbReference type="GO" id="GO:0005524">
    <property type="term" value="F:ATP binding"/>
    <property type="evidence" value="ECO:0007669"/>
    <property type="project" value="UniProtKB-KW"/>
</dbReference>
<keyword evidence="3 11" id="KW-0548">Nucleotidyltransferase</keyword>
<keyword evidence="6 11" id="KW-0547">Nucleotide-binding</keyword>